<dbReference type="InterPro" id="IPR044840">
    <property type="entry name" value="Nup188"/>
</dbReference>
<dbReference type="PANTHER" id="PTHR31431">
    <property type="entry name" value="NUCLEOPORIN NUP188 HOMOLOG"/>
    <property type="match status" value="1"/>
</dbReference>
<dbReference type="AlphaFoldDB" id="A0AAV8YNK3"/>
<keyword evidence="2" id="KW-1185">Reference proteome</keyword>
<dbReference type="Proteomes" id="UP001162162">
    <property type="component" value="Unassembled WGS sequence"/>
</dbReference>
<dbReference type="GO" id="GO:0006606">
    <property type="term" value="P:protein import into nucleus"/>
    <property type="evidence" value="ECO:0007669"/>
    <property type="project" value="TreeGrafter"/>
</dbReference>
<gene>
    <name evidence="1" type="ORF">NQ318_015871</name>
</gene>
<dbReference type="GO" id="GO:0006405">
    <property type="term" value="P:RNA export from nucleus"/>
    <property type="evidence" value="ECO:0007669"/>
    <property type="project" value="TreeGrafter"/>
</dbReference>
<organism evidence="1 2">
    <name type="scientific">Aromia moschata</name>
    <dbReference type="NCBI Taxonomy" id="1265417"/>
    <lineage>
        <taxon>Eukaryota</taxon>
        <taxon>Metazoa</taxon>
        <taxon>Ecdysozoa</taxon>
        <taxon>Arthropoda</taxon>
        <taxon>Hexapoda</taxon>
        <taxon>Insecta</taxon>
        <taxon>Pterygota</taxon>
        <taxon>Neoptera</taxon>
        <taxon>Endopterygota</taxon>
        <taxon>Coleoptera</taxon>
        <taxon>Polyphaga</taxon>
        <taxon>Cucujiformia</taxon>
        <taxon>Chrysomeloidea</taxon>
        <taxon>Cerambycidae</taxon>
        <taxon>Cerambycinae</taxon>
        <taxon>Callichromatini</taxon>
        <taxon>Aromia</taxon>
    </lineage>
</organism>
<evidence type="ECO:0000313" key="1">
    <source>
        <dbReference type="EMBL" id="KAJ8953289.1"/>
    </source>
</evidence>
<evidence type="ECO:0000313" key="2">
    <source>
        <dbReference type="Proteomes" id="UP001162162"/>
    </source>
</evidence>
<comment type="caution">
    <text evidence="1">The sequence shown here is derived from an EMBL/GenBank/DDBJ whole genome shotgun (WGS) entry which is preliminary data.</text>
</comment>
<accession>A0AAV8YNK3</accession>
<dbReference type="GO" id="GO:0044611">
    <property type="term" value="C:nuclear pore inner ring"/>
    <property type="evidence" value="ECO:0007669"/>
    <property type="project" value="TreeGrafter"/>
</dbReference>
<name>A0AAV8YNK3_9CUCU</name>
<dbReference type="GO" id="GO:0017056">
    <property type="term" value="F:structural constituent of nuclear pore"/>
    <property type="evidence" value="ECO:0007669"/>
    <property type="project" value="InterPro"/>
</dbReference>
<dbReference type="PANTHER" id="PTHR31431:SF1">
    <property type="entry name" value="NUCLEOPORIN NUP188"/>
    <property type="match status" value="1"/>
</dbReference>
<protein>
    <submittedName>
        <fullName evidence="1">Uncharacterized protein</fullName>
    </submittedName>
</protein>
<proteinExistence type="predicted"/>
<sequence length="942" mass="110944">MVLQDIHYTDSTTISRPKDLMEIKSAEIGCILTVMERYWQKPGICKMLPPVRKNLELLQIQGDNSIVLFAWAVLKTSIDLSEEAMDFCNIVTTEMITKKVFKSIHNLLIEKIFALSMEAFPFFFNPFLEMCKSLLSIPEHYEKRKFNLVGTQKLFIDSDLFFIIPEGTVVERFKYQEMEFARFVHPFSFFLLMEQFIKSFNVITFEIGKTWYCYENLTELVQIGFRFIIHILKNYKGDFKSDKVLKELVQRRKFLPQVPNYKKEDNRLFVGQIYNESILFKSLKEEETMGQHSLLIDYLKLIENVVEKNILHKEVQLPGVWVLQRYRIAKHDEDTREIFEMCRNAFMHEEVLISSYLSVFYKDKFYLQELMECESNWISGPIQDYLENIRLQMVLLLLIHKLRTGLPQAMKCTVDDKIGVITKAVSAYMVNPYSTALRTLSFRFLEVLARDENIPLMALLGLDYDQIQRLFLDKLRDPMEDDNVKMHILELISNCIFYQHGMTAAFFNVKRSRRWYSDDKEKTIEGDTVTDFMIDYLQNIKKSYEYLRSPLQLAILRVMTNLWLSGKQHLIKDIVALDAFWPLLADPLFQLAIPNGKDKKFVATIEKFLLPDKQLALWQKYMLEILQKDSYNRVDMEEKELLMTSWLEFILATEREKDLKKFSDEKTKFLFVELCLDGFKYSMANMHCLQTWMSLCLIHITSWGLHFKDKDKIIAKKSIDMYSVIKLHYMELNHITRSSVLTITVKILTNLQTYFEQNTFDLLEFIEHIGPLIEHEYAILEEEVYKELKGNGNICERTGHSLDAIHPLNLKEVWVTAAVLMKFNQAFLMKFQFKALPSCYSFLMLHEQILQHNGTKKIINSCLYTILRPKNIVMYVLDEYYRLNQIEKIPIALMVGIMNRLITAVGLGFSVLYRTNPGLVDLLDVYIPDTPNHPDPERFQRA</sequence>
<dbReference type="EMBL" id="JAPWTK010000058">
    <property type="protein sequence ID" value="KAJ8953289.1"/>
    <property type="molecule type" value="Genomic_DNA"/>
</dbReference>
<reference evidence="1" key="1">
    <citation type="journal article" date="2023" name="Insect Mol. Biol.">
        <title>Genome sequencing provides insights into the evolution of gene families encoding plant cell wall-degrading enzymes in longhorned beetles.</title>
        <authorList>
            <person name="Shin N.R."/>
            <person name="Okamura Y."/>
            <person name="Kirsch R."/>
            <person name="Pauchet Y."/>
        </authorList>
    </citation>
    <scope>NUCLEOTIDE SEQUENCE</scope>
    <source>
        <strain evidence="1">AMC_N1</strain>
    </source>
</reference>